<reference evidence="3" key="1">
    <citation type="submission" date="2021-04" db="EMBL/GenBank/DDBJ databases">
        <authorList>
            <consortium name="Wellcome Sanger Institute Data Sharing"/>
        </authorList>
    </citation>
    <scope>NUCLEOTIDE SEQUENCE [LARGE SCALE GENOMIC DNA]</scope>
</reference>
<keyword evidence="1" id="KW-0812">Transmembrane</keyword>
<accession>A0A665TX25</accession>
<evidence type="ECO:0000313" key="3">
    <source>
        <dbReference type="Ensembl" id="ENSENLP00000011596.1"/>
    </source>
</evidence>
<name>A0A665TX25_ECHNA</name>
<dbReference type="Pfam" id="PF15749">
    <property type="entry name" value="MRNIP"/>
    <property type="match status" value="1"/>
</dbReference>
<dbReference type="InterPro" id="IPR049472">
    <property type="entry name" value="MRNIP_N"/>
</dbReference>
<evidence type="ECO:0000259" key="2">
    <source>
        <dbReference type="Pfam" id="PF15749"/>
    </source>
</evidence>
<dbReference type="GO" id="GO:0007095">
    <property type="term" value="P:mitotic G2 DNA damage checkpoint signaling"/>
    <property type="evidence" value="ECO:0007669"/>
    <property type="project" value="TreeGrafter"/>
</dbReference>
<dbReference type="Ensembl" id="ENSENLT00000012100.1">
    <property type="protein sequence ID" value="ENSENLP00000011596.1"/>
    <property type="gene ID" value="ENSENLG00000005588.1"/>
</dbReference>
<evidence type="ECO:0000313" key="4">
    <source>
        <dbReference type="Proteomes" id="UP000472264"/>
    </source>
</evidence>
<evidence type="ECO:0000256" key="1">
    <source>
        <dbReference type="SAM" id="Phobius"/>
    </source>
</evidence>
<dbReference type="InParanoid" id="A0A665TX25"/>
<feature type="transmembrane region" description="Helical" evidence="1">
    <location>
        <begin position="71"/>
        <end position="90"/>
    </location>
</feature>
<reference evidence="3" key="3">
    <citation type="submission" date="2025-09" db="UniProtKB">
        <authorList>
            <consortium name="Ensembl"/>
        </authorList>
    </citation>
    <scope>IDENTIFICATION</scope>
</reference>
<proteinExistence type="predicted"/>
<protein>
    <recommendedName>
        <fullName evidence="2">MRN complex-interacting protein N-terminal domain-containing protein</fullName>
    </recommendedName>
</protein>
<organism evidence="3 4">
    <name type="scientific">Echeneis naucrates</name>
    <name type="common">Live sharksucker</name>
    <dbReference type="NCBI Taxonomy" id="173247"/>
    <lineage>
        <taxon>Eukaryota</taxon>
        <taxon>Metazoa</taxon>
        <taxon>Chordata</taxon>
        <taxon>Craniata</taxon>
        <taxon>Vertebrata</taxon>
        <taxon>Euteleostomi</taxon>
        <taxon>Actinopterygii</taxon>
        <taxon>Neopterygii</taxon>
        <taxon>Teleostei</taxon>
        <taxon>Neoteleostei</taxon>
        <taxon>Acanthomorphata</taxon>
        <taxon>Carangaria</taxon>
        <taxon>Carangiformes</taxon>
        <taxon>Echeneidae</taxon>
        <taxon>Echeneis</taxon>
    </lineage>
</organism>
<dbReference type="GO" id="GO:0005634">
    <property type="term" value="C:nucleus"/>
    <property type="evidence" value="ECO:0007669"/>
    <property type="project" value="TreeGrafter"/>
</dbReference>
<dbReference type="PANTHER" id="PTHR15863:SF2">
    <property type="entry name" value="MRN COMPLEX-INTERACTING PROTEIN"/>
    <property type="match status" value="1"/>
</dbReference>
<feature type="domain" description="MRN complex-interacting protein N-terminal" evidence="2">
    <location>
        <begin position="1"/>
        <end position="69"/>
    </location>
</feature>
<dbReference type="AlphaFoldDB" id="A0A665TX25"/>
<sequence length="99" mass="11311">NRWSCKVCGQKQSLLKEFGRGSGADCRRHVQRLNAMRGAMIEEHEKQVETVGEEQHDDQVKKHTNARARTHTRLVFSVMMILVSMHPASLPTHTPTLSY</sequence>
<dbReference type="GO" id="GO:0003682">
    <property type="term" value="F:chromatin binding"/>
    <property type="evidence" value="ECO:0007669"/>
    <property type="project" value="TreeGrafter"/>
</dbReference>
<keyword evidence="4" id="KW-1185">Reference proteome</keyword>
<keyword evidence="1" id="KW-0472">Membrane</keyword>
<keyword evidence="1" id="KW-1133">Transmembrane helix</keyword>
<reference evidence="3" key="2">
    <citation type="submission" date="2025-08" db="UniProtKB">
        <authorList>
            <consortium name="Ensembl"/>
        </authorList>
    </citation>
    <scope>IDENTIFICATION</scope>
</reference>
<dbReference type="InterPro" id="IPR032739">
    <property type="entry name" value="MRNIP"/>
</dbReference>
<dbReference type="Proteomes" id="UP000472264">
    <property type="component" value="Chromosome 10"/>
</dbReference>
<dbReference type="PANTHER" id="PTHR15863">
    <property type="entry name" value="MRN COMPLEX-INTERACTING PROTEIN"/>
    <property type="match status" value="1"/>
</dbReference>